<protein>
    <submittedName>
        <fullName evidence="1">Uncharacterized protein</fullName>
    </submittedName>
</protein>
<name>A0A0F8ZIF0_9ZZZZ</name>
<proteinExistence type="predicted"/>
<gene>
    <name evidence="1" type="ORF">LCGC14_2691680</name>
</gene>
<accession>A0A0F8ZIF0</accession>
<dbReference type="EMBL" id="LAZR01047721">
    <property type="protein sequence ID" value="KKK93558.1"/>
    <property type="molecule type" value="Genomic_DNA"/>
</dbReference>
<organism evidence="1">
    <name type="scientific">marine sediment metagenome</name>
    <dbReference type="NCBI Taxonomy" id="412755"/>
    <lineage>
        <taxon>unclassified sequences</taxon>
        <taxon>metagenomes</taxon>
        <taxon>ecological metagenomes</taxon>
    </lineage>
</organism>
<reference evidence="1" key="1">
    <citation type="journal article" date="2015" name="Nature">
        <title>Complex archaea that bridge the gap between prokaryotes and eukaryotes.</title>
        <authorList>
            <person name="Spang A."/>
            <person name="Saw J.H."/>
            <person name="Jorgensen S.L."/>
            <person name="Zaremba-Niedzwiedzka K."/>
            <person name="Martijn J."/>
            <person name="Lind A.E."/>
            <person name="van Eijk R."/>
            <person name="Schleper C."/>
            <person name="Guy L."/>
            <person name="Ettema T.J."/>
        </authorList>
    </citation>
    <scope>NUCLEOTIDE SEQUENCE</scope>
</reference>
<sequence>MSKKMKKFWDNLTQEQFEAMWDELGLNKYYEEPKNDYGFGIVLDQTQYNLGENK</sequence>
<evidence type="ECO:0000313" key="1">
    <source>
        <dbReference type="EMBL" id="KKK93558.1"/>
    </source>
</evidence>
<comment type="caution">
    <text evidence="1">The sequence shown here is derived from an EMBL/GenBank/DDBJ whole genome shotgun (WGS) entry which is preliminary data.</text>
</comment>
<dbReference type="AlphaFoldDB" id="A0A0F8ZIF0"/>